<sequence>KAGGRDKPRFTIPAGCGIKGDHLRLSVIGLVGLRRHGGNPLPEGQPVKVDVVFEVGKWYATVCYKVDRPPGPEPDMVAAMNRNCGQVAAVYSDGNPRYTGKPQPKVEHTGLKRAQRKQARLKKVSNRRHRTRL</sequence>
<feature type="non-terminal residue" evidence="2">
    <location>
        <position position="1"/>
    </location>
</feature>
<evidence type="ECO:0000313" key="3">
    <source>
        <dbReference type="Proteomes" id="UP000035037"/>
    </source>
</evidence>
<feature type="region of interest" description="Disordered" evidence="1">
    <location>
        <begin position="93"/>
        <end position="133"/>
    </location>
</feature>
<reference evidence="2 3" key="1">
    <citation type="submission" date="2015-02" db="EMBL/GenBank/DDBJ databases">
        <authorList>
            <person name="Slaby B."/>
            <person name="Hentschel U."/>
        </authorList>
    </citation>
    <scope>NUCLEOTIDE SEQUENCE [LARGE SCALE GENOMIC DNA]</scope>
    <source>
        <strain evidence="2">15L</strain>
    </source>
</reference>
<feature type="compositionally biased region" description="Basic residues" evidence="1">
    <location>
        <begin position="111"/>
        <end position="133"/>
    </location>
</feature>
<organism evidence="2 3">
    <name type="scientific">Candidatus Synechococcus spongiarum 15L</name>
    <dbReference type="NCBI Taxonomy" id="1608419"/>
    <lineage>
        <taxon>Bacteria</taxon>
        <taxon>Bacillati</taxon>
        <taxon>Cyanobacteriota</taxon>
        <taxon>Cyanophyceae</taxon>
        <taxon>Synechococcales</taxon>
        <taxon>Synechococcaceae</taxon>
        <taxon>Synechococcus</taxon>
    </lineage>
</organism>
<protein>
    <submittedName>
        <fullName evidence="2">Uncharacterized protein</fullName>
    </submittedName>
</protein>
<evidence type="ECO:0000256" key="1">
    <source>
        <dbReference type="SAM" id="MobiDB-lite"/>
    </source>
</evidence>
<name>A0A0G8AYK5_9SYNE</name>
<comment type="caution">
    <text evidence="2">The sequence shown here is derived from an EMBL/GenBank/DDBJ whole genome shotgun (WGS) entry which is preliminary data.</text>
</comment>
<evidence type="ECO:0000313" key="2">
    <source>
        <dbReference type="EMBL" id="KKZ14221.1"/>
    </source>
</evidence>
<proteinExistence type="predicted"/>
<gene>
    <name evidence="2" type="ORF">TQ37_01790</name>
</gene>
<dbReference type="EMBL" id="JYFQ01000040">
    <property type="protein sequence ID" value="KKZ14221.1"/>
    <property type="molecule type" value="Genomic_DNA"/>
</dbReference>
<accession>A0A0G8AYK5</accession>
<dbReference type="AlphaFoldDB" id="A0A0G8AYK5"/>
<dbReference type="Proteomes" id="UP000035037">
    <property type="component" value="Unassembled WGS sequence"/>
</dbReference>
<reference evidence="2 3" key="2">
    <citation type="submission" date="2015-05" db="EMBL/GenBank/DDBJ databases">
        <title>Lifestyle Evolution in Cyanobacterial Symbionts of Sponges.</title>
        <authorList>
            <person name="Burgsdorf I."/>
            <person name="Slaby B.M."/>
            <person name="Handley K.M."/>
            <person name="Haber M."/>
            <person name="Blom J."/>
            <person name="Marshall C.W."/>
            <person name="Gilbert J.A."/>
            <person name="Hentschel U."/>
            <person name="Steindler L."/>
        </authorList>
    </citation>
    <scope>NUCLEOTIDE SEQUENCE [LARGE SCALE GENOMIC DNA]</scope>
    <source>
        <strain evidence="2">15L</strain>
    </source>
</reference>